<keyword evidence="2" id="KW-1185">Reference proteome</keyword>
<dbReference type="EMBL" id="CP019124">
    <property type="protein sequence ID" value="APX90863.1"/>
    <property type="molecule type" value="Genomic_DNA"/>
</dbReference>
<name>A0A1U7DLU6_9RHOB</name>
<accession>A0A2M9DHH4</accession>
<dbReference type="OrthoDB" id="5422822at2"/>
<reference evidence="1 2" key="1">
    <citation type="submission" date="2017-01" db="EMBL/GenBank/DDBJ databases">
        <title>Genomic analysis of Xuhuaishuia manganoxidans DY6-4.</title>
        <authorList>
            <person name="Wang X."/>
        </authorList>
    </citation>
    <scope>NUCLEOTIDE SEQUENCE [LARGE SCALE GENOMIC DNA]</scope>
    <source>
        <strain evidence="1 2">DY6-4</strain>
    </source>
</reference>
<protein>
    <submittedName>
        <fullName evidence="1">Uncharacterized protein</fullName>
    </submittedName>
</protein>
<dbReference type="Gene3D" id="1.10.30.50">
    <property type="match status" value="1"/>
</dbReference>
<accession>A0A1U7DLU6</accession>
<dbReference type="Proteomes" id="UP000187266">
    <property type="component" value="Chromosome"/>
</dbReference>
<gene>
    <name evidence="1" type="ORF">BV394_00025</name>
</gene>
<dbReference type="AlphaFoldDB" id="A0A1U7DLU6"/>
<organism evidence="1 2">
    <name type="scientific">Brevirhabdus pacifica</name>
    <dbReference type="NCBI Taxonomy" id="1267768"/>
    <lineage>
        <taxon>Bacteria</taxon>
        <taxon>Pseudomonadati</taxon>
        <taxon>Pseudomonadota</taxon>
        <taxon>Alphaproteobacteria</taxon>
        <taxon>Rhodobacterales</taxon>
        <taxon>Paracoccaceae</taxon>
        <taxon>Brevirhabdus</taxon>
    </lineage>
</organism>
<dbReference type="STRING" id="1267768.BV394_00025"/>
<evidence type="ECO:0000313" key="1">
    <source>
        <dbReference type="EMBL" id="APX90863.1"/>
    </source>
</evidence>
<evidence type="ECO:0000313" key="2">
    <source>
        <dbReference type="Proteomes" id="UP000187266"/>
    </source>
</evidence>
<proteinExistence type="predicted"/>
<dbReference type="RefSeq" id="WP_076980880.1">
    <property type="nucleotide sequence ID" value="NZ_MTCO01000268.1"/>
</dbReference>
<sequence length="261" mass="30119">MRVLNKDLLELPEGWEERAQAARDAGPSEVNNNASLWQECKPCLKKISYDKCFYCEVKQIRSDNAVDHFRPKKHYPWSAFDPLNFRFACTYCNSRRKDIENGRTGGKGDYFPLLIEENRATCCEEECNEAPVLLDPYKSDEPSLIDFTDDGRPIPTFTSDQHANRHRRAVESIRLYHLDHQDLVDKRLTLAAEITSIVETTNRLFPKTEAGDPDVDSAFKENVRLLGKMMLPNAELSSFARRMLDGYRHYVWVPGILRTLS</sequence>